<organism evidence="1">
    <name type="scientific">Spironucleus salmonicida</name>
    <dbReference type="NCBI Taxonomy" id="348837"/>
    <lineage>
        <taxon>Eukaryota</taxon>
        <taxon>Metamonada</taxon>
        <taxon>Diplomonadida</taxon>
        <taxon>Hexamitidae</taxon>
        <taxon>Hexamitinae</taxon>
        <taxon>Spironucleus</taxon>
    </lineage>
</organism>
<proteinExistence type="predicted"/>
<dbReference type="EMBL" id="KI546043">
    <property type="protein sequence ID" value="EST47323.1"/>
    <property type="molecule type" value="Genomic_DNA"/>
</dbReference>
<name>V6LSU2_9EUKA</name>
<dbReference type="AlphaFoldDB" id="V6LSU2"/>
<accession>V6LSU2</accession>
<gene>
    <name evidence="1" type="ORF">SS50377_12590</name>
</gene>
<evidence type="ECO:0000313" key="1">
    <source>
        <dbReference type="EMBL" id="EST47323.1"/>
    </source>
</evidence>
<reference evidence="1" key="1">
    <citation type="journal article" date="2014" name="PLoS Genet.">
        <title>The Genome of Spironucleus salmonicida Highlights a Fish Pathogen Adapted to Fluctuating Environments.</title>
        <authorList>
            <person name="Xu F."/>
            <person name="Jerlstrom-Hultqvist J."/>
            <person name="Einarsson E."/>
            <person name="Astvaldsson A."/>
            <person name="Svard S.G."/>
            <person name="Andersson J.O."/>
        </authorList>
    </citation>
    <scope>NUCLEOTIDE SEQUENCE</scope>
</reference>
<sequence>MKPQQHCRKHNSVVILNAAHPIIVQKRQQNLLRNVSFNNTSPRIKHKDYFEGFVSFDTVIE</sequence>
<protein>
    <submittedName>
        <fullName evidence="1">Uncharacterized protein</fullName>
    </submittedName>
</protein>